<accession>A0ABP6K5F5</accession>
<evidence type="ECO:0000256" key="1">
    <source>
        <dbReference type="SAM" id="MobiDB-lite"/>
    </source>
</evidence>
<comment type="caution">
    <text evidence="2">The sequence shown here is derived from an EMBL/GenBank/DDBJ whole genome shotgun (WGS) entry which is preliminary data.</text>
</comment>
<feature type="region of interest" description="Disordered" evidence="1">
    <location>
        <begin position="69"/>
        <end position="103"/>
    </location>
</feature>
<evidence type="ECO:0000313" key="2">
    <source>
        <dbReference type="EMBL" id="GAA2963507.1"/>
    </source>
</evidence>
<keyword evidence="3" id="KW-1185">Reference proteome</keyword>
<name>A0ABP6K5F5_9ACTN</name>
<protein>
    <submittedName>
        <fullName evidence="2">Uncharacterized protein</fullName>
    </submittedName>
</protein>
<proteinExistence type="predicted"/>
<organism evidence="2 3">
    <name type="scientific">Streptomyces enissocaesilis</name>
    <dbReference type="NCBI Taxonomy" id="332589"/>
    <lineage>
        <taxon>Bacteria</taxon>
        <taxon>Bacillati</taxon>
        <taxon>Actinomycetota</taxon>
        <taxon>Actinomycetes</taxon>
        <taxon>Kitasatosporales</taxon>
        <taxon>Streptomycetaceae</taxon>
        <taxon>Streptomyces</taxon>
        <taxon>Streptomyces rochei group</taxon>
    </lineage>
</organism>
<evidence type="ECO:0000313" key="3">
    <source>
        <dbReference type="Proteomes" id="UP001500403"/>
    </source>
</evidence>
<dbReference type="Proteomes" id="UP001500403">
    <property type="component" value="Unassembled WGS sequence"/>
</dbReference>
<gene>
    <name evidence="2" type="ORF">GCM10010446_56310</name>
</gene>
<sequence>MYGAVFITGVRLFSTQAVVHARADTVYAPGRRATGPGRLGAVLGPSPGGALVANGMRCREYHRLRGGRALRSRRRHRDRLTRRPHRKSVRVMRVRRPPHRACG</sequence>
<dbReference type="EMBL" id="BAAAUD010000053">
    <property type="protein sequence ID" value="GAA2963507.1"/>
    <property type="molecule type" value="Genomic_DNA"/>
</dbReference>
<reference evidence="3" key="1">
    <citation type="journal article" date="2019" name="Int. J. Syst. Evol. Microbiol.">
        <title>The Global Catalogue of Microorganisms (GCM) 10K type strain sequencing project: providing services to taxonomists for standard genome sequencing and annotation.</title>
        <authorList>
            <consortium name="The Broad Institute Genomics Platform"/>
            <consortium name="The Broad Institute Genome Sequencing Center for Infectious Disease"/>
            <person name="Wu L."/>
            <person name="Ma J."/>
        </authorList>
    </citation>
    <scope>NUCLEOTIDE SEQUENCE [LARGE SCALE GENOMIC DNA]</scope>
    <source>
        <strain evidence="3">JCM 9088</strain>
    </source>
</reference>